<evidence type="ECO:0000256" key="5">
    <source>
        <dbReference type="ARBA" id="ARBA00022989"/>
    </source>
</evidence>
<evidence type="ECO:0000256" key="4">
    <source>
        <dbReference type="ARBA" id="ARBA00022692"/>
    </source>
</evidence>
<feature type="transmembrane region" description="Helical" evidence="7">
    <location>
        <begin position="38"/>
        <end position="57"/>
    </location>
</feature>
<organism evidence="9 10">
    <name type="scientific">Orenia marismortui</name>
    <dbReference type="NCBI Taxonomy" id="46469"/>
    <lineage>
        <taxon>Bacteria</taxon>
        <taxon>Bacillati</taxon>
        <taxon>Bacillota</taxon>
        <taxon>Clostridia</taxon>
        <taxon>Halanaerobiales</taxon>
        <taxon>Halobacteroidaceae</taxon>
        <taxon>Orenia</taxon>
    </lineage>
</organism>
<feature type="domain" description="EamA" evidence="8">
    <location>
        <begin position="10"/>
        <end position="142"/>
    </location>
</feature>
<dbReference type="STRING" id="926561.GCA_000379025_02887"/>
<keyword evidence="3" id="KW-1003">Cell membrane</keyword>
<dbReference type="RefSeq" id="WP_134116983.1">
    <property type="nucleotide sequence ID" value="NZ_SOEG01000015.1"/>
</dbReference>
<evidence type="ECO:0000313" key="10">
    <source>
        <dbReference type="Proteomes" id="UP000295832"/>
    </source>
</evidence>
<name>A0A4R8H8J8_9FIRM</name>
<gene>
    <name evidence="9" type="ORF">C7959_11533</name>
</gene>
<proteinExistence type="inferred from homology"/>
<feature type="domain" description="EamA" evidence="8">
    <location>
        <begin position="154"/>
        <end position="296"/>
    </location>
</feature>
<dbReference type="SUPFAM" id="SSF103481">
    <property type="entry name" value="Multidrug resistance efflux transporter EmrE"/>
    <property type="match status" value="2"/>
</dbReference>
<evidence type="ECO:0000256" key="2">
    <source>
        <dbReference type="ARBA" id="ARBA00007362"/>
    </source>
</evidence>
<feature type="transmembrane region" description="Helical" evidence="7">
    <location>
        <begin position="254"/>
        <end position="272"/>
    </location>
</feature>
<accession>A0A4R8H8J8</accession>
<dbReference type="GO" id="GO:0005886">
    <property type="term" value="C:plasma membrane"/>
    <property type="evidence" value="ECO:0007669"/>
    <property type="project" value="UniProtKB-SubCell"/>
</dbReference>
<dbReference type="PANTHER" id="PTHR32322">
    <property type="entry name" value="INNER MEMBRANE TRANSPORTER"/>
    <property type="match status" value="1"/>
</dbReference>
<comment type="similarity">
    <text evidence="2">Belongs to the EamA transporter family.</text>
</comment>
<keyword evidence="5 7" id="KW-1133">Transmembrane helix</keyword>
<feature type="transmembrane region" description="Helical" evidence="7">
    <location>
        <begin position="7"/>
        <end position="26"/>
    </location>
</feature>
<keyword evidence="10" id="KW-1185">Reference proteome</keyword>
<keyword evidence="6 7" id="KW-0472">Membrane</keyword>
<feature type="transmembrane region" description="Helical" evidence="7">
    <location>
        <begin position="99"/>
        <end position="118"/>
    </location>
</feature>
<dbReference type="EMBL" id="SOEG01000015">
    <property type="protein sequence ID" value="TDX51157.1"/>
    <property type="molecule type" value="Genomic_DNA"/>
</dbReference>
<evidence type="ECO:0000313" key="9">
    <source>
        <dbReference type="EMBL" id="TDX51157.1"/>
    </source>
</evidence>
<evidence type="ECO:0000256" key="6">
    <source>
        <dbReference type="ARBA" id="ARBA00023136"/>
    </source>
</evidence>
<comment type="subcellular location">
    <subcellularLocation>
        <location evidence="1">Cell membrane</location>
        <topology evidence="1">Multi-pass membrane protein</topology>
    </subcellularLocation>
</comment>
<dbReference type="InterPro" id="IPR000620">
    <property type="entry name" value="EamA_dom"/>
</dbReference>
<feature type="transmembrane region" description="Helical" evidence="7">
    <location>
        <begin position="223"/>
        <end position="242"/>
    </location>
</feature>
<evidence type="ECO:0000259" key="8">
    <source>
        <dbReference type="Pfam" id="PF00892"/>
    </source>
</evidence>
<comment type="caution">
    <text evidence="9">The sequence shown here is derived from an EMBL/GenBank/DDBJ whole genome shotgun (WGS) entry which is preliminary data.</text>
</comment>
<dbReference type="Proteomes" id="UP000295832">
    <property type="component" value="Unassembled WGS sequence"/>
</dbReference>
<feature type="transmembrane region" description="Helical" evidence="7">
    <location>
        <begin position="153"/>
        <end position="173"/>
    </location>
</feature>
<evidence type="ECO:0000256" key="3">
    <source>
        <dbReference type="ARBA" id="ARBA00022475"/>
    </source>
</evidence>
<dbReference type="InterPro" id="IPR037185">
    <property type="entry name" value="EmrE-like"/>
</dbReference>
<feature type="transmembrane region" description="Helical" evidence="7">
    <location>
        <begin position="127"/>
        <end position="147"/>
    </location>
</feature>
<keyword evidence="4 7" id="KW-0812">Transmembrane</keyword>
<evidence type="ECO:0000256" key="1">
    <source>
        <dbReference type="ARBA" id="ARBA00004651"/>
    </source>
</evidence>
<feature type="transmembrane region" description="Helical" evidence="7">
    <location>
        <begin position="185"/>
        <end position="203"/>
    </location>
</feature>
<dbReference type="AlphaFoldDB" id="A0A4R8H8J8"/>
<dbReference type="PANTHER" id="PTHR32322:SF18">
    <property type="entry name" value="S-ADENOSYLMETHIONINE_S-ADENOSYLHOMOCYSTEINE TRANSPORTER"/>
    <property type="match status" value="1"/>
</dbReference>
<dbReference type="Pfam" id="PF00892">
    <property type="entry name" value="EamA"/>
    <property type="match status" value="2"/>
</dbReference>
<reference evidence="9 10" key="1">
    <citation type="submission" date="2019-03" db="EMBL/GenBank/DDBJ databases">
        <title>Subsurface microbial communities from deep shales in Ohio and West Virginia, USA.</title>
        <authorList>
            <person name="Wrighton K."/>
        </authorList>
    </citation>
    <scope>NUCLEOTIDE SEQUENCE [LARGE SCALE GENOMIC DNA]</scope>
    <source>
        <strain evidence="9 10">MSL 6dP</strain>
    </source>
</reference>
<sequence length="312" mass="34704">MGEKNSYLPILAGLGTSFIFGFSFLFTKQALDSLDVFHLLALRFSFAAVLLTILKLLRIIKIDFKGKRLGLLILLGFCQPVAYFICETLGLELTTSSEAGMMIALIPVVVTILASIFLKEIPNRNQLLFVIISVAGVIFIVTMKGNTEVNGNLLGIFLLLGAVFSASFFNIISRKSSLQFKPVEITYIMMMMGAIIFNVISLFSHIRDNNINNYFAPLANLNILFAIFYLGIVSSVIAFFLVNFTLAKMEASRSAVFANLTTVISVIAGVLLRNEPFYWFHLLGGMMILLGVWGTNYYGQNNKAFEENQIDY</sequence>
<evidence type="ECO:0000256" key="7">
    <source>
        <dbReference type="SAM" id="Phobius"/>
    </source>
</evidence>
<protein>
    <submittedName>
        <fullName evidence="9">Drug/metabolite transporter (DMT)-like permease</fullName>
    </submittedName>
</protein>
<dbReference type="Gene3D" id="1.10.3730.20">
    <property type="match status" value="1"/>
</dbReference>
<feature type="transmembrane region" description="Helical" evidence="7">
    <location>
        <begin position="69"/>
        <end position="93"/>
    </location>
</feature>
<dbReference type="InterPro" id="IPR050638">
    <property type="entry name" value="AA-Vitamin_Transporters"/>
</dbReference>
<feature type="transmembrane region" description="Helical" evidence="7">
    <location>
        <begin position="278"/>
        <end position="299"/>
    </location>
</feature>